<feature type="transmembrane region" description="Helical" evidence="1">
    <location>
        <begin position="7"/>
        <end position="29"/>
    </location>
</feature>
<accession>A0A418NHN4</accession>
<dbReference type="RefSeq" id="WP_119513413.1">
    <property type="nucleotide sequence ID" value="NZ_QXFK01000016.1"/>
</dbReference>
<evidence type="ECO:0000313" key="3">
    <source>
        <dbReference type="Proteomes" id="UP000285092"/>
    </source>
</evidence>
<gene>
    <name evidence="2" type="ORF">D2V04_09570</name>
</gene>
<dbReference type="EMBL" id="QXFK01000016">
    <property type="protein sequence ID" value="RIV78116.1"/>
    <property type="molecule type" value="Genomic_DNA"/>
</dbReference>
<protein>
    <submittedName>
        <fullName evidence="2">Uncharacterized protein</fullName>
    </submittedName>
</protein>
<feature type="transmembrane region" description="Helical" evidence="1">
    <location>
        <begin position="44"/>
        <end position="62"/>
    </location>
</feature>
<name>A0A418NHN4_9SPHN</name>
<keyword evidence="3" id="KW-1185">Reference proteome</keyword>
<evidence type="ECO:0000313" key="2">
    <source>
        <dbReference type="EMBL" id="RIV78116.1"/>
    </source>
</evidence>
<dbReference type="AlphaFoldDB" id="A0A418NHN4"/>
<organism evidence="2 3">
    <name type="scientific">Pelagerythrobacter aerophilus</name>
    <dbReference type="NCBI Taxonomy" id="2306995"/>
    <lineage>
        <taxon>Bacteria</taxon>
        <taxon>Pseudomonadati</taxon>
        <taxon>Pseudomonadota</taxon>
        <taxon>Alphaproteobacteria</taxon>
        <taxon>Sphingomonadales</taxon>
        <taxon>Erythrobacteraceae</taxon>
        <taxon>Pelagerythrobacter</taxon>
    </lineage>
</organism>
<keyword evidence="1" id="KW-1133">Transmembrane helix</keyword>
<sequence length="71" mass="7872">MKKLNANLALVVVVLFVIGALLLNLWAWVDFLFNDQTDLDRTDLLGGLAILVLGSIIGWVVVKFTQFIAKD</sequence>
<proteinExistence type="predicted"/>
<keyword evidence="1" id="KW-0812">Transmembrane</keyword>
<evidence type="ECO:0000256" key="1">
    <source>
        <dbReference type="SAM" id="Phobius"/>
    </source>
</evidence>
<dbReference type="Proteomes" id="UP000285092">
    <property type="component" value="Unassembled WGS sequence"/>
</dbReference>
<reference evidence="2 3" key="1">
    <citation type="submission" date="2018-08" db="EMBL/GenBank/DDBJ databases">
        <title>Altererythrobacter sp.Ery1 and Ery12, the genome sequencing of novel strains in genus Alterythrobacter.</title>
        <authorList>
            <person name="Cheng H."/>
            <person name="Wu Y.-H."/>
            <person name="Fang C."/>
            <person name="Xu X.-W."/>
        </authorList>
    </citation>
    <scope>NUCLEOTIDE SEQUENCE [LARGE SCALE GENOMIC DNA]</scope>
    <source>
        <strain evidence="2 3">Ery1</strain>
    </source>
</reference>
<comment type="caution">
    <text evidence="2">The sequence shown here is derived from an EMBL/GenBank/DDBJ whole genome shotgun (WGS) entry which is preliminary data.</text>
</comment>
<keyword evidence="1" id="KW-0472">Membrane</keyword>